<evidence type="ECO:0000313" key="4">
    <source>
        <dbReference type="EMBL" id="KIM74574.1"/>
    </source>
</evidence>
<dbReference type="InterPro" id="IPR013087">
    <property type="entry name" value="Znf_C2H2_type"/>
</dbReference>
<protein>
    <recommendedName>
        <fullName evidence="3">C2H2-type domain-containing protein</fullName>
    </recommendedName>
</protein>
<dbReference type="OrthoDB" id="2687259at2759"/>
<feature type="region of interest" description="Disordered" evidence="2">
    <location>
        <begin position="779"/>
        <end position="808"/>
    </location>
</feature>
<feature type="compositionally biased region" description="Basic and acidic residues" evidence="2">
    <location>
        <begin position="1200"/>
        <end position="1210"/>
    </location>
</feature>
<evidence type="ECO:0000313" key="5">
    <source>
        <dbReference type="Proteomes" id="UP000054166"/>
    </source>
</evidence>
<feature type="region of interest" description="Disordered" evidence="2">
    <location>
        <begin position="1160"/>
        <end position="1238"/>
    </location>
</feature>
<accession>A0A0C3F3F5</accession>
<evidence type="ECO:0000256" key="1">
    <source>
        <dbReference type="PROSITE-ProRule" id="PRU00042"/>
    </source>
</evidence>
<dbReference type="Pfam" id="PF18759">
    <property type="entry name" value="Plavaka"/>
    <property type="match status" value="1"/>
</dbReference>
<organism evidence="4 5">
    <name type="scientific">Piloderma croceum (strain F 1598)</name>
    <dbReference type="NCBI Taxonomy" id="765440"/>
    <lineage>
        <taxon>Eukaryota</taxon>
        <taxon>Fungi</taxon>
        <taxon>Dikarya</taxon>
        <taxon>Basidiomycota</taxon>
        <taxon>Agaricomycotina</taxon>
        <taxon>Agaricomycetes</taxon>
        <taxon>Agaricomycetidae</taxon>
        <taxon>Atheliales</taxon>
        <taxon>Atheliaceae</taxon>
        <taxon>Piloderma</taxon>
    </lineage>
</organism>
<dbReference type="InParanoid" id="A0A0C3F3F5"/>
<feature type="compositionally biased region" description="Low complexity" evidence="2">
    <location>
        <begin position="797"/>
        <end position="808"/>
    </location>
</feature>
<feature type="region of interest" description="Disordered" evidence="2">
    <location>
        <begin position="109"/>
        <end position="133"/>
    </location>
</feature>
<keyword evidence="5" id="KW-1185">Reference proteome</keyword>
<evidence type="ECO:0000259" key="3">
    <source>
        <dbReference type="PROSITE" id="PS50157"/>
    </source>
</evidence>
<gene>
    <name evidence="4" type="ORF">PILCRDRAFT_14341</name>
</gene>
<reference evidence="4 5" key="1">
    <citation type="submission" date="2014-04" db="EMBL/GenBank/DDBJ databases">
        <authorList>
            <consortium name="DOE Joint Genome Institute"/>
            <person name="Kuo A."/>
            <person name="Tarkka M."/>
            <person name="Buscot F."/>
            <person name="Kohler A."/>
            <person name="Nagy L.G."/>
            <person name="Floudas D."/>
            <person name="Copeland A."/>
            <person name="Barry K.W."/>
            <person name="Cichocki N."/>
            <person name="Veneault-Fourrey C."/>
            <person name="LaButti K."/>
            <person name="Lindquist E.A."/>
            <person name="Lipzen A."/>
            <person name="Lundell T."/>
            <person name="Morin E."/>
            <person name="Murat C."/>
            <person name="Sun H."/>
            <person name="Tunlid A."/>
            <person name="Henrissat B."/>
            <person name="Grigoriev I.V."/>
            <person name="Hibbett D.S."/>
            <person name="Martin F."/>
            <person name="Nordberg H.P."/>
            <person name="Cantor M.N."/>
            <person name="Hua S.X."/>
        </authorList>
    </citation>
    <scope>NUCLEOTIDE SEQUENCE [LARGE SCALE GENOMIC DNA]</scope>
    <source>
        <strain evidence="4 5">F 1598</strain>
    </source>
</reference>
<dbReference type="GO" id="GO:0008270">
    <property type="term" value="F:zinc ion binding"/>
    <property type="evidence" value="ECO:0007669"/>
    <property type="project" value="UniProtKB-KW"/>
</dbReference>
<dbReference type="HOGENOM" id="CLU_002498_0_0_1"/>
<dbReference type="AlphaFoldDB" id="A0A0C3F3F5"/>
<dbReference type="InterPro" id="IPR041078">
    <property type="entry name" value="Plavaka"/>
</dbReference>
<dbReference type="PROSITE" id="PS50157">
    <property type="entry name" value="ZINC_FINGER_C2H2_2"/>
    <property type="match status" value="1"/>
</dbReference>
<dbReference type="Proteomes" id="UP000054166">
    <property type="component" value="Unassembled WGS sequence"/>
</dbReference>
<name>A0A0C3F3F5_PILCF</name>
<feature type="domain" description="C2H2-type" evidence="3">
    <location>
        <begin position="10"/>
        <end position="39"/>
    </location>
</feature>
<feature type="compositionally biased region" description="Basic and acidic residues" evidence="2">
    <location>
        <begin position="1175"/>
        <end position="1191"/>
    </location>
</feature>
<dbReference type="EMBL" id="KN833059">
    <property type="protein sequence ID" value="KIM74574.1"/>
    <property type="molecule type" value="Genomic_DNA"/>
</dbReference>
<reference evidence="5" key="2">
    <citation type="submission" date="2015-01" db="EMBL/GenBank/DDBJ databases">
        <title>Evolutionary Origins and Diversification of the Mycorrhizal Mutualists.</title>
        <authorList>
            <consortium name="DOE Joint Genome Institute"/>
            <consortium name="Mycorrhizal Genomics Consortium"/>
            <person name="Kohler A."/>
            <person name="Kuo A."/>
            <person name="Nagy L.G."/>
            <person name="Floudas D."/>
            <person name="Copeland A."/>
            <person name="Barry K.W."/>
            <person name="Cichocki N."/>
            <person name="Veneault-Fourrey C."/>
            <person name="LaButti K."/>
            <person name="Lindquist E.A."/>
            <person name="Lipzen A."/>
            <person name="Lundell T."/>
            <person name="Morin E."/>
            <person name="Murat C."/>
            <person name="Riley R."/>
            <person name="Ohm R."/>
            <person name="Sun H."/>
            <person name="Tunlid A."/>
            <person name="Henrissat B."/>
            <person name="Grigoriev I.V."/>
            <person name="Hibbett D.S."/>
            <person name="Martin F."/>
        </authorList>
    </citation>
    <scope>NUCLEOTIDE SEQUENCE [LARGE SCALE GENOMIC DNA]</scope>
    <source>
        <strain evidence="5">F 1598</strain>
    </source>
</reference>
<sequence length="1238" mass="141428">MELNSDNTTVFCETCVCGKSFNHPGRLKFHQRTCSRNKKRLAGALEKAKETWMSRKKRRLLDPDRTDGPSGEALHLFDVPSSVEGVETEDETMGGHDVVLRAQSAIENLEHSSVDPNPLSLAEGRPRRQNRQLPKRFRDILPVSLPFFSPAPLHPALPPSTPLDPSAIPPASLGPASLTSRIRQLFKTPKNVFGLSRQYDSGQPPSHDPEEQVDLHDLSDLPSATMTADASAYHRFGNIFNPYPNQNSFLLGDWHWNHGIQKSRESFSELLKIVGSPDFHPADVRHTKWAKIDTKLAKNNFDDRSDDNAEDDAEWMDEDAGWNKTPIHISVPFHSRAKKPGLQNYHVGDLYHRSFVSVIREKLSKPEDVRHFHYEPYMLFWKSSDTSDNIRVHGELYTSPAFLEAHRELQDSPGEPGCHLPWVVVAMMFASDATHLTSFGNKKLWPAYLYFGNESKYHRCKPTCHLCNHIAYFQALPDAFKDFVTENMGNKGDIKLIITHCRREVMHAQWTILLDDEFIEAYKHGIVIKCCDGITRRFYPRILTYSADYPEKVLLATIRDKGNCLCPRCLIPKSRVQNMGMKRDMQQRESLARIDDEVRRHKVDTAREIIYRKKFVINNQAVEALLREHSLVPTPNAFSRLLGPLGFNLFPIFVVDLMHEFELGVWRALFIHLLRILNSVDKALINELDSRFRQVPTFARDFEDLLQCAIPVFDGLLPEPHNSAILQLLFFCAHWHALAKLRMHTDDTLKIFDDITVRIGAEFRKFSKKTCPTFTTRELQRETRAHKRRSAKKRAAGGRPVPAAASASSLKADTPRLKNFNLHTYKYHSFGDYPNTIRKYGTCDLYSSEPSELEHRTPKGWFKRTDRRHFIKQMACIERRQARIRRIRARSGAGSSTQCEQCANTPQEHHHIGLSQNQHQHIGTFLRTNAGDPAVKDFLPKLKRHLLPRILSMLQVENLQDQTLLTDIQLPTDIQDCDPNSVLFLYDRMYEHNLLRINYTTYDVRRSQDAVNASTSHYNIMMLNKPANDNDSDNDYPFKYARVLGTYHVNVVYVGPVITRLCTMDGTRKSSIASTSPQSTRLKALVLLIHRQSYEAVMSYRPLPEDRYTVTAKECPVALMMHQTGGIIIFVDRDMFMRYHYGLGVGHVYAHCPSSTGAQQSAEETLLDEDVEASASDREASQMENEDRAAADSDSFSESGSEHSLDRYDDSDALAEDPEDDGDDGAMDEMYGSDYFEP</sequence>
<evidence type="ECO:0000256" key="2">
    <source>
        <dbReference type="SAM" id="MobiDB-lite"/>
    </source>
</evidence>
<feature type="compositionally biased region" description="Basic residues" evidence="2">
    <location>
        <begin position="784"/>
        <end position="796"/>
    </location>
</feature>
<proteinExistence type="predicted"/>
<keyword evidence="1" id="KW-0479">Metal-binding</keyword>
<keyword evidence="1" id="KW-0863">Zinc-finger</keyword>
<feature type="compositionally biased region" description="Acidic residues" evidence="2">
    <location>
        <begin position="1211"/>
        <end position="1227"/>
    </location>
</feature>
<dbReference type="STRING" id="765440.A0A0C3F3F5"/>
<keyword evidence="1" id="KW-0862">Zinc</keyword>